<sequence>MITTDNMQIIIPDMTIDHNKPLEEANIEKLNVPQEQASHSDYLVNNDNASNQTAERLPETGQQTNWWYSLVALITGIRLFNYKKRRQGD</sequence>
<dbReference type="RefSeq" id="WP_143238342.1">
    <property type="nucleotide sequence ID" value="NZ_FWXK01000002.1"/>
</dbReference>
<dbReference type="EMBL" id="FWXK01000002">
    <property type="protein sequence ID" value="SMC31473.1"/>
    <property type="molecule type" value="Genomic_DNA"/>
</dbReference>
<name>A0A1W1Y5P9_9LACT</name>
<gene>
    <name evidence="1" type="ORF">SAMN04487984_0372</name>
</gene>
<evidence type="ECO:0000313" key="2">
    <source>
        <dbReference type="Proteomes" id="UP000243884"/>
    </source>
</evidence>
<proteinExistence type="predicted"/>
<dbReference type="NCBIfam" id="TIGR01167">
    <property type="entry name" value="LPXTG_anchor"/>
    <property type="match status" value="1"/>
</dbReference>
<organism evidence="1 2">
    <name type="scientific">Aerococcus suis</name>
    <dbReference type="NCBI Taxonomy" id="371602"/>
    <lineage>
        <taxon>Bacteria</taxon>
        <taxon>Bacillati</taxon>
        <taxon>Bacillota</taxon>
        <taxon>Bacilli</taxon>
        <taxon>Lactobacillales</taxon>
        <taxon>Aerococcaceae</taxon>
        <taxon>Aerococcus</taxon>
    </lineage>
</organism>
<protein>
    <submittedName>
        <fullName evidence="1">LPXTG-motif cell wall anchor domain-containing protein</fullName>
    </submittedName>
</protein>
<reference evidence="2" key="1">
    <citation type="submission" date="2017-04" db="EMBL/GenBank/DDBJ databases">
        <authorList>
            <person name="Varghese N."/>
            <person name="Submissions S."/>
        </authorList>
    </citation>
    <scope>NUCLEOTIDE SEQUENCE [LARGE SCALE GENOMIC DNA]</scope>
    <source>
        <strain evidence="2">DSM 21500</strain>
    </source>
</reference>
<evidence type="ECO:0000313" key="1">
    <source>
        <dbReference type="EMBL" id="SMC31473.1"/>
    </source>
</evidence>
<keyword evidence="2" id="KW-1185">Reference proteome</keyword>
<dbReference type="Proteomes" id="UP000243884">
    <property type="component" value="Unassembled WGS sequence"/>
</dbReference>
<dbReference type="AlphaFoldDB" id="A0A1W1Y5P9"/>
<accession>A0A1W1Y5P9</accession>